<protein>
    <submittedName>
        <fullName evidence="1">Uncharacterized protein</fullName>
    </submittedName>
</protein>
<dbReference type="Gene3D" id="1.10.10.10">
    <property type="entry name" value="Winged helix-like DNA-binding domain superfamily/Winged helix DNA-binding domain"/>
    <property type="match status" value="1"/>
</dbReference>
<name>A0A133V5I5_9EURY</name>
<dbReference type="InterPro" id="IPR011991">
    <property type="entry name" value="ArsR-like_HTH"/>
</dbReference>
<keyword evidence="2" id="KW-1185">Reference proteome</keyword>
<dbReference type="SUPFAM" id="SSF46785">
    <property type="entry name" value="Winged helix' DNA-binding domain"/>
    <property type="match status" value="1"/>
</dbReference>
<dbReference type="EMBL" id="LHXY01000030">
    <property type="protein sequence ID" value="KXB01677.1"/>
    <property type="molecule type" value="Genomic_DNA"/>
</dbReference>
<dbReference type="AlphaFoldDB" id="A0A133V5I5"/>
<proteinExistence type="predicted"/>
<dbReference type="CDD" id="cd00090">
    <property type="entry name" value="HTH_ARSR"/>
    <property type="match status" value="1"/>
</dbReference>
<accession>A0A133V5I5</accession>
<dbReference type="InterPro" id="IPR036390">
    <property type="entry name" value="WH_DNA-bd_sf"/>
</dbReference>
<dbReference type="InterPro" id="IPR036388">
    <property type="entry name" value="WH-like_DNA-bd_sf"/>
</dbReference>
<gene>
    <name evidence="1" type="ORF">AKJ44_02290</name>
</gene>
<dbReference type="Proteomes" id="UP000070035">
    <property type="component" value="Unassembled WGS sequence"/>
</dbReference>
<organism evidence="1 2">
    <name type="scientific">candidate division MSBL1 archaeon SCGC-AAA261F17</name>
    <dbReference type="NCBI Taxonomy" id="1698274"/>
    <lineage>
        <taxon>Archaea</taxon>
        <taxon>Methanobacteriati</taxon>
        <taxon>Methanobacteriota</taxon>
        <taxon>candidate division MSBL1</taxon>
    </lineage>
</organism>
<sequence length="212" mass="24028">MKLEEKISEAAGILNSTPNMEVVLHIINGDDYASAIARQLDHSVPTVTEQLSKLEESNIIKVSEIGKAKRYEVNWDTITEVFYHITDIVCDLRGEFVSGRDEKVKGMDKSKIVPPELVKVFLNEYVATREAVGGKRKDFSEIVLSFFGALEDLKNGDPGEDYWKRLIDRFSMDEKDLASLTWMVGREHWLVEQTAITGYLELTGGRDNVKQD</sequence>
<evidence type="ECO:0000313" key="2">
    <source>
        <dbReference type="Proteomes" id="UP000070035"/>
    </source>
</evidence>
<comment type="caution">
    <text evidence="1">The sequence shown here is derived from an EMBL/GenBank/DDBJ whole genome shotgun (WGS) entry which is preliminary data.</text>
</comment>
<evidence type="ECO:0000313" key="1">
    <source>
        <dbReference type="EMBL" id="KXB01677.1"/>
    </source>
</evidence>
<reference evidence="1 2" key="1">
    <citation type="journal article" date="2016" name="Sci. Rep.">
        <title>Metabolic traits of an uncultured archaeal lineage -MSBL1- from brine pools of the Red Sea.</title>
        <authorList>
            <person name="Mwirichia R."/>
            <person name="Alam I."/>
            <person name="Rashid M."/>
            <person name="Vinu M."/>
            <person name="Ba-Alawi W."/>
            <person name="Anthony Kamau A."/>
            <person name="Kamanda Ngugi D."/>
            <person name="Goker M."/>
            <person name="Klenk H.P."/>
            <person name="Bajic V."/>
            <person name="Stingl U."/>
        </authorList>
    </citation>
    <scope>NUCLEOTIDE SEQUENCE [LARGE SCALE GENOMIC DNA]</scope>
    <source>
        <strain evidence="1">SCGC-AAA261F17</strain>
    </source>
</reference>